<keyword evidence="2" id="KW-1003">Cell membrane</keyword>
<dbReference type="RefSeq" id="WP_093198996.1">
    <property type="nucleotide sequence ID" value="NZ_FNGS01000002.1"/>
</dbReference>
<feature type="transmembrane region" description="Helical" evidence="9">
    <location>
        <begin position="151"/>
        <end position="170"/>
    </location>
</feature>
<dbReference type="AlphaFoldDB" id="A0A1G9KYA4"/>
<evidence type="ECO:0000256" key="1">
    <source>
        <dbReference type="ARBA" id="ARBA00004651"/>
    </source>
</evidence>
<dbReference type="InterPro" id="IPR050448">
    <property type="entry name" value="OpgB/LTA_synthase_biosynth"/>
</dbReference>
<dbReference type="PIRSF" id="PIRSF005091">
    <property type="entry name" value="Mmb_sulf_HI1246"/>
    <property type="match status" value="1"/>
</dbReference>
<dbReference type="Pfam" id="PF00884">
    <property type="entry name" value="Sulfatase"/>
    <property type="match status" value="1"/>
</dbReference>
<keyword evidence="12" id="KW-1185">Reference proteome</keyword>
<keyword evidence="7" id="KW-0464">Manganese</keyword>
<comment type="subcellular location">
    <subcellularLocation>
        <location evidence="1">Cell membrane</location>
        <topology evidence="1">Multi-pass membrane protein</topology>
    </subcellularLocation>
</comment>
<evidence type="ECO:0000256" key="9">
    <source>
        <dbReference type="SAM" id="Phobius"/>
    </source>
</evidence>
<dbReference type="Gene3D" id="3.30.1120.80">
    <property type="match status" value="1"/>
</dbReference>
<feature type="transmembrane region" description="Helical" evidence="9">
    <location>
        <begin position="24"/>
        <end position="46"/>
    </location>
</feature>
<feature type="binding site" evidence="8">
    <location>
        <position position="503"/>
    </location>
    <ligand>
        <name>Mn(2+)</name>
        <dbReference type="ChEBI" id="CHEBI:29035"/>
    </ligand>
</feature>
<dbReference type="CDD" id="cd16015">
    <property type="entry name" value="LTA_synthase"/>
    <property type="match status" value="1"/>
</dbReference>
<evidence type="ECO:0000256" key="4">
    <source>
        <dbReference type="ARBA" id="ARBA00022989"/>
    </source>
</evidence>
<evidence type="ECO:0000256" key="8">
    <source>
        <dbReference type="PIRSR" id="PIRSR005091-3"/>
    </source>
</evidence>
<dbReference type="GO" id="GO:0016740">
    <property type="term" value="F:transferase activity"/>
    <property type="evidence" value="ECO:0007669"/>
    <property type="project" value="UniProtKB-KW"/>
</dbReference>
<feature type="binding site" evidence="8">
    <location>
        <position position="502"/>
    </location>
    <ligand>
        <name>Mn(2+)</name>
        <dbReference type="ChEBI" id="CHEBI:29035"/>
    </ligand>
</feature>
<dbReference type="SUPFAM" id="SSF53649">
    <property type="entry name" value="Alkaline phosphatase-like"/>
    <property type="match status" value="1"/>
</dbReference>
<keyword evidence="7" id="KW-0479">Metal-binding</keyword>
<sequence length="664" mass="76308">MSIWSTIRTSLTKDNLYWRTAKRLFWIMLLFSLFRLLFYAFNASLYPDLTLATYLRLALGGLKFDTTAVLYTNLLYLFLILVPFQFRYNPGYQKALRILFFVTNAVALAFVCIDIGYFPFVKHRATATIFGEFSNEMGRATDFFKVFFLDFWYLVLLWAAGVLFIVWSYGKPVSKPRKLLPNGYYHVGGLLVMAFCAAFIVAGLRGGFGESVRPITLQNAGDYTNKPMELALVLNTPFSIYKTFETRQLEVEHYFDNADLEKRYSPVHYPAPAEPFQPLNVVTLVVESMGQEFIGALNKDLDGGKYKGYTPFLDSLVSVSRTAKWTFANGDRSIAGLPSVVASIPLVQDPFVTSLYSGNTVHSLAWHLRRKGYHTAFFHGAPNGSMGFWAFLNLAGYQEYYGKDEFNNNAEYDGIWGIWDEPFLQYMANKIGTFKEPFLATVFTLTSHHPFQVPAKYEGKFPEGPRPIYKCIGYTDHALREFFRNASQQPWYKNTLFVLTADHTNGAHHPEYKTDLGFFRVPILFYRPGSDLRGYDTDRIIQQIDVMPTVLNYLHYDEPYFAFGKDAFATDGKNWAFQYVGQSYQYVQDDYVLRYEPGKPAMLFNYRKDILLKNNLGGQHLPAEKEMTDQLKAFVQQYAERMVRNELTVPVPQTAQTLTTTPRR</sequence>
<evidence type="ECO:0000256" key="6">
    <source>
        <dbReference type="PIRSR" id="PIRSR005091-1"/>
    </source>
</evidence>
<dbReference type="STRING" id="563176.SAMN04488090_1178"/>
<dbReference type="InterPro" id="IPR012160">
    <property type="entry name" value="LtaS-like"/>
</dbReference>
<feature type="transmembrane region" description="Helical" evidence="9">
    <location>
        <begin position="98"/>
        <end position="120"/>
    </location>
</feature>
<accession>A0A1G9KYA4</accession>
<dbReference type="OrthoDB" id="9777768at2"/>
<keyword evidence="3 9" id="KW-0812">Transmembrane</keyword>
<dbReference type="Gene3D" id="3.40.720.10">
    <property type="entry name" value="Alkaline Phosphatase, subunit A"/>
    <property type="match status" value="1"/>
</dbReference>
<evidence type="ECO:0000313" key="11">
    <source>
        <dbReference type="EMBL" id="SDL54691.1"/>
    </source>
</evidence>
<organism evidence="11 12">
    <name type="scientific">Siphonobacter aquaeclarae</name>
    <dbReference type="NCBI Taxonomy" id="563176"/>
    <lineage>
        <taxon>Bacteria</taxon>
        <taxon>Pseudomonadati</taxon>
        <taxon>Bacteroidota</taxon>
        <taxon>Cytophagia</taxon>
        <taxon>Cytophagales</taxon>
        <taxon>Cytophagaceae</taxon>
        <taxon>Siphonobacter</taxon>
    </lineage>
</organism>
<feature type="active site" evidence="6">
    <location>
        <position position="333"/>
    </location>
</feature>
<evidence type="ECO:0000256" key="5">
    <source>
        <dbReference type="ARBA" id="ARBA00023136"/>
    </source>
</evidence>
<feature type="binding site" evidence="7">
    <location>
        <position position="448"/>
    </location>
    <ligand>
        <name>substrate</name>
    </ligand>
</feature>
<feature type="transmembrane region" description="Helical" evidence="9">
    <location>
        <begin position="66"/>
        <end position="86"/>
    </location>
</feature>
<evidence type="ECO:0000256" key="3">
    <source>
        <dbReference type="ARBA" id="ARBA00022692"/>
    </source>
</evidence>
<evidence type="ECO:0000259" key="10">
    <source>
        <dbReference type="Pfam" id="PF00884"/>
    </source>
</evidence>
<keyword evidence="11" id="KW-0808">Transferase</keyword>
<evidence type="ECO:0000256" key="2">
    <source>
        <dbReference type="ARBA" id="ARBA00022475"/>
    </source>
</evidence>
<dbReference type="InterPro" id="IPR017850">
    <property type="entry name" value="Alkaline_phosphatase_core_sf"/>
</dbReference>
<feature type="binding site" evidence="8">
    <location>
        <position position="287"/>
    </location>
    <ligand>
        <name>Mn(2+)</name>
        <dbReference type="ChEBI" id="CHEBI:29035"/>
    </ligand>
</feature>
<dbReference type="EMBL" id="FNGS01000002">
    <property type="protein sequence ID" value="SDL54691.1"/>
    <property type="molecule type" value="Genomic_DNA"/>
</dbReference>
<dbReference type="GO" id="GO:0046872">
    <property type="term" value="F:metal ion binding"/>
    <property type="evidence" value="ECO:0007669"/>
    <property type="project" value="UniProtKB-KW"/>
</dbReference>
<reference evidence="11 12" key="1">
    <citation type="submission" date="2016-10" db="EMBL/GenBank/DDBJ databases">
        <authorList>
            <person name="de Groot N.N."/>
        </authorList>
    </citation>
    <scope>NUCLEOTIDE SEQUENCE [LARGE SCALE GENOMIC DNA]</scope>
    <source>
        <strain evidence="11 12">DSM 21668</strain>
    </source>
</reference>
<gene>
    <name evidence="11" type="ORF">SAMN04488090_1178</name>
</gene>
<protein>
    <submittedName>
        <fullName evidence="11">Phosphoglycerol transferase MdoB</fullName>
    </submittedName>
</protein>
<keyword evidence="4 9" id="KW-1133">Transmembrane helix</keyword>
<name>A0A1G9KYA4_9BACT</name>
<dbReference type="Proteomes" id="UP000198901">
    <property type="component" value="Unassembled WGS sequence"/>
</dbReference>
<dbReference type="PANTHER" id="PTHR47371:SF3">
    <property type="entry name" value="PHOSPHOGLYCEROL TRANSFERASE I"/>
    <property type="match status" value="1"/>
</dbReference>
<dbReference type="GO" id="GO:0005886">
    <property type="term" value="C:plasma membrane"/>
    <property type="evidence" value="ECO:0007669"/>
    <property type="project" value="UniProtKB-SubCell"/>
</dbReference>
<evidence type="ECO:0000313" key="12">
    <source>
        <dbReference type="Proteomes" id="UP000198901"/>
    </source>
</evidence>
<dbReference type="PANTHER" id="PTHR47371">
    <property type="entry name" value="LIPOTEICHOIC ACID SYNTHASE"/>
    <property type="match status" value="1"/>
</dbReference>
<proteinExistence type="predicted"/>
<dbReference type="InterPro" id="IPR000917">
    <property type="entry name" value="Sulfatase_N"/>
</dbReference>
<feature type="domain" description="Sulfatase N-terminal" evidence="10">
    <location>
        <begin position="280"/>
        <end position="555"/>
    </location>
</feature>
<keyword evidence="5 9" id="KW-0472">Membrane</keyword>
<evidence type="ECO:0000256" key="7">
    <source>
        <dbReference type="PIRSR" id="PIRSR005091-2"/>
    </source>
</evidence>
<feature type="transmembrane region" description="Helical" evidence="9">
    <location>
        <begin position="182"/>
        <end position="204"/>
    </location>
</feature>